<reference evidence="3 4" key="1">
    <citation type="submission" date="2024-06" db="EMBL/GenBank/DDBJ databases">
        <title>Sorghum-associated microbial communities from plants grown in Nebraska, USA.</title>
        <authorList>
            <person name="Schachtman D."/>
        </authorList>
    </citation>
    <scope>NUCLEOTIDE SEQUENCE [LARGE SCALE GENOMIC DNA]</scope>
    <source>
        <strain evidence="3 4">3207</strain>
    </source>
</reference>
<feature type="transmembrane region" description="Helical" evidence="1">
    <location>
        <begin position="170"/>
        <end position="188"/>
    </location>
</feature>
<dbReference type="EMBL" id="JBEPSM010000001">
    <property type="protein sequence ID" value="MET4634395.1"/>
    <property type="molecule type" value="Genomic_DNA"/>
</dbReference>
<organism evidence="3 4">
    <name type="scientific">Kaistia defluvii</name>
    <dbReference type="NCBI Taxonomy" id="410841"/>
    <lineage>
        <taxon>Bacteria</taxon>
        <taxon>Pseudomonadati</taxon>
        <taxon>Pseudomonadota</taxon>
        <taxon>Alphaproteobacteria</taxon>
        <taxon>Hyphomicrobiales</taxon>
        <taxon>Kaistiaceae</taxon>
        <taxon>Kaistia</taxon>
    </lineage>
</organism>
<dbReference type="SUPFAM" id="SSF48317">
    <property type="entry name" value="Acid phosphatase/Vanadium-dependent haloperoxidase"/>
    <property type="match status" value="1"/>
</dbReference>
<name>A0ABV2QZF7_9HYPH</name>
<dbReference type="Proteomes" id="UP001549321">
    <property type="component" value="Unassembled WGS sequence"/>
</dbReference>
<accession>A0ABV2QZF7</accession>
<feature type="transmembrane region" description="Helical" evidence="1">
    <location>
        <begin position="195"/>
        <end position="216"/>
    </location>
</feature>
<evidence type="ECO:0000313" key="3">
    <source>
        <dbReference type="EMBL" id="MET4634395.1"/>
    </source>
</evidence>
<dbReference type="GO" id="GO:0016787">
    <property type="term" value="F:hydrolase activity"/>
    <property type="evidence" value="ECO:0007669"/>
    <property type="project" value="UniProtKB-KW"/>
</dbReference>
<dbReference type="InterPro" id="IPR036938">
    <property type="entry name" value="PAP2/HPO_sf"/>
</dbReference>
<feature type="domain" description="Phosphatidic acid phosphatase type 2/haloperoxidase" evidence="2">
    <location>
        <begin position="118"/>
        <end position="242"/>
    </location>
</feature>
<keyword evidence="4" id="KW-1185">Reference proteome</keyword>
<dbReference type="InterPro" id="IPR000326">
    <property type="entry name" value="PAP2/HPO"/>
</dbReference>
<gene>
    <name evidence="3" type="ORF">ABIE08_002308</name>
</gene>
<feature type="transmembrane region" description="Helical" evidence="1">
    <location>
        <begin position="35"/>
        <end position="53"/>
    </location>
</feature>
<dbReference type="Pfam" id="PF01569">
    <property type="entry name" value="PAP2"/>
    <property type="match status" value="1"/>
</dbReference>
<feature type="transmembrane region" description="Helical" evidence="1">
    <location>
        <begin position="85"/>
        <end position="104"/>
    </location>
</feature>
<feature type="transmembrane region" description="Helical" evidence="1">
    <location>
        <begin position="222"/>
        <end position="240"/>
    </location>
</feature>
<keyword evidence="3" id="KW-0378">Hydrolase</keyword>
<comment type="caution">
    <text evidence="3">The sequence shown here is derived from an EMBL/GenBank/DDBJ whole genome shotgun (WGS) entry which is preliminary data.</text>
</comment>
<keyword evidence="1" id="KW-0812">Transmembrane</keyword>
<proteinExistence type="predicted"/>
<feature type="transmembrane region" description="Helical" evidence="1">
    <location>
        <begin position="116"/>
        <end position="133"/>
    </location>
</feature>
<sequence length="263" mass="28969">MTHINPLPASEVDFRAWRAALRSVRSRFEAKPAKVAGVLTLLAAGLFMAFPGLDLAVSHGFATGSGGFPLSREPLLIALRDWNRALPFLILPAVMALLLVQAIAPQRWLLRPHKAIFFLAFYALGPGVLIQSLKGLVGRARPHEILEFGGSLPFTPAWQVSSACARNCSFASGEASSAVALLALALLLPSRWQKTAIVALIPVVLAFSINRIAFGAHFLSDVVMAWMLLLWLMAWLWPVFSRNGERIDRRFWQGVGYHPARRR</sequence>
<keyword evidence="1" id="KW-1133">Transmembrane helix</keyword>
<keyword evidence="1" id="KW-0472">Membrane</keyword>
<dbReference type="EC" id="3.1.3.-" evidence="3"/>
<evidence type="ECO:0000256" key="1">
    <source>
        <dbReference type="SAM" id="Phobius"/>
    </source>
</evidence>
<dbReference type="Gene3D" id="1.20.144.10">
    <property type="entry name" value="Phosphatidic acid phosphatase type 2/haloperoxidase"/>
    <property type="match status" value="1"/>
</dbReference>
<dbReference type="RefSeq" id="WP_354551087.1">
    <property type="nucleotide sequence ID" value="NZ_JBEPSM010000001.1"/>
</dbReference>
<evidence type="ECO:0000313" key="4">
    <source>
        <dbReference type="Proteomes" id="UP001549321"/>
    </source>
</evidence>
<protein>
    <submittedName>
        <fullName evidence="3">Lipid A 4'-phosphatase</fullName>
        <ecNumber evidence="3">3.1.3.-</ecNumber>
    </submittedName>
</protein>
<evidence type="ECO:0000259" key="2">
    <source>
        <dbReference type="Pfam" id="PF01569"/>
    </source>
</evidence>